<comment type="caution">
    <text evidence="5">The sequence shown here is derived from an EMBL/GenBank/DDBJ whole genome shotgun (WGS) entry which is preliminary data.</text>
</comment>
<dbReference type="SUPFAM" id="SSF48452">
    <property type="entry name" value="TPR-like"/>
    <property type="match status" value="1"/>
</dbReference>
<keyword evidence="2 3" id="KW-0802">TPR repeat</keyword>
<protein>
    <submittedName>
        <fullName evidence="5">Tetratricopeptide repeat protein</fullName>
    </submittedName>
</protein>
<dbReference type="InterPro" id="IPR050498">
    <property type="entry name" value="Ycf3"/>
</dbReference>
<dbReference type="PROSITE" id="PS50005">
    <property type="entry name" value="TPR"/>
    <property type="match status" value="2"/>
</dbReference>
<dbReference type="InterPro" id="IPR019734">
    <property type="entry name" value="TPR_rpt"/>
</dbReference>
<accession>A0A545U155</accession>
<dbReference type="RefSeq" id="WP_142894273.1">
    <property type="nucleotide sequence ID" value="NZ_ML660052.1"/>
</dbReference>
<evidence type="ECO:0000256" key="1">
    <source>
        <dbReference type="ARBA" id="ARBA00022737"/>
    </source>
</evidence>
<feature type="repeat" description="TPR" evidence="3">
    <location>
        <begin position="96"/>
        <end position="129"/>
    </location>
</feature>
<evidence type="ECO:0000313" key="5">
    <source>
        <dbReference type="EMBL" id="TQV83211.1"/>
    </source>
</evidence>
<organism evidence="5 6">
    <name type="scientific">Denitrobaculum tricleocarpae</name>
    <dbReference type="NCBI Taxonomy" id="2591009"/>
    <lineage>
        <taxon>Bacteria</taxon>
        <taxon>Pseudomonadati</taxon>
        <taxon>Pseudomonadota</taxon>
        <taxon>Alphaproteobacteria</taxon>
        <taxon>Rhodospirillales</taxon>
        <taxon>Rhodospirillaceae</taxon>
        <taxon>Denitrobaculum</taxon>
    </lineage>
</organism>
<proteinExistence type="predicted"/>
<gene>
    <name evidence="5" type="ORF">FKG95_01010</name>
</gene>
<evidence type="ECO:0000256" key="3">
    <source>
        <dbReference type="PROSITE-ProRule" id="PRU00339"/>
    </source>
</evidence>
<evidence type="ECO:0000256" key="2">
    <source>
        <dbReference type="ARBA" id="ARBA00022803"/>
    </source>
</evidence>
<reference evidence="5 6" key="1">
    <citation type="submission" date="2019-06" db="EMBL/GenBank/DDBJ databases">
        <title>Whole genome sequence for Rhodospirillaceae sp. R148.</title>
        <authorList>
            <person name="Wang G."/>
        </authorList>
    </citation>
    <scope>NUCLEOTIDE SEQUENCE [LARGE SCALE GENOMIC DNA]</scope>
    <source>
        <strain evidence="5 6">R148</strain>
    </source>
</reference>
<sequence>MTVGLTALLFVVQALLPASAQEIDHAEQYAACMQLSQIQPEEAFEAALAWESQGGGDAARHCGNVALIGLGQYRKAAERLEALAQNMTGSPNALRADVLAQAAQGWLLDGNVERSYQVLTAALKLDPENVELLIDRSVSLAAASNYWEAIDDLNLAEELAPERVDVLIFRATAYRYLDANELALEDVNRALTLRPENAEALLERGILRRLGGDEQGARTDWLTAARVAEGTPTGDAAQKNLEKLDVKVE</sequence>
<keyword evidence="1" id="KW-0677">Repeat</keyword>
<dbReference type="AlphaFoldDB" id="A0A545U155"/>
<feature type="signal peptide" evidence="4">
    <location>
        <begin position="1"/>
        <end position="20"/>
    </location>
</feature>
<dbReference type="Gene3D" id="1.25.40.10">
    <property type="entry name" value="Tetratricopeptide repeat domain"/>
    <property type="match status" value="2"/>
</dbReference>
<evidence type="ECO:0000313" key="6">
    <source>
        <dbReference type="Proteomes" id="UP000315252"/>
    </source>
</evidence>
<keyword evidence="6" id="KW-1185">Reference proteome</keyword>
<keyword evidence="4" id="KW-0732">Signal</keyword>
<dbReference type="Proteomes" id="UP000315252">
    <property type="component" value="Unassembled WGS sequence"/>
</dbReference>
<feature type="repeat" description="TPR" evidence="3">
    <location>
        <begin position="164"/>
        <end position="197"/>
    </location>
</feature>
<dbReference type="PANTHER" id="PTHR44858">
    <property type="entry name" value="TETRATRICOPEPTIDE REPEAT PROTEIN 6"/>
    <property type="match status" value="1"/>
</dbReference>
<dbReference type="OrthoDB" id="8480494at2"/>
<dbReference type="InterPro" id="IPR011990">
    <property type="entry name" value="TPR-like_helical_dom_sf"/>
</dbReference>
<feature type="chain" id="PRO_5021796238" evidence="4">
    <location>
        <begin position="21"/>
        <end position="249"/>
    </location>
</feature>
<evidence type="ECO:0000256" key="4">
    <source>
        <dbReference type="SAM" id="SignalP"/>
    </source>
</evidence>
<name>A0A545U155_9PROT</name>
<dbReference type="PANTHER" id="PTHR44858:SF1">
    <property type="entry name" value="UDP-N-ACETYLGLUCOSAMINE--PEPTIDE N-ACETYLGLUCOSAMINYLTRANSFERASE SPINDLY-RELATED"/>
    <property type="match status" value="1"/>
</dbReference>
<dbReference type="SMART" id="SM00028">
    <property type="entry name" value="TPR"/>
    <property type="match status" value="4"/>
</dbReference>
<dbReference type="EMBL" id="VHSH01000001">
    <property type="protein sequence ID" value="TQV83211.1"/>
    <property type="molecule type" value="Genomic_DNA"/>
</dbReference>